<dbReference type="Proteomes" id="UP000318093">
    <property type="component" value="Unassembled WGS sequence"/>
</dbReference>
<comment type="caution">
    <text evidence="5">The sequence shown here is derived from an EMBL/GenBank/DDBJ whole genome shotgun (WGS) entry which is preliminary data.</text>
</comment>
<dbReference type="InterPro" id="IPR039424">
    <property type="entry name" value="SBP_5"/>
</dbReference>
<dbReference type="SUPFAM" id="SSF53850">
    <property type="entry name" value="Periplasmic binding protein-like II"/>
    <property type="match status" value="1"/>
</dbReference>
<feature type="domain" description="Solute-binding protein family 5" evidence="4">
    <location>
        <begin position="77"/>
        <end position="170"/>
    </location>
</feature>
<gene>
    <name evidence="5" type="ORF">E6H03_06755</name>
</gene>
<feature type="non-terminal residue" evidence="5">
    <location>
        <position position="182"/>
    </location>
</feature>
<dbReference type="GO" id="GO:0015833">
    <property type="term" value="P:peptide transport"/>
    <property type="evidence" value="ECO:0007669"/>
    <property type="project" value="TreeGrafter"/>
</dbReference>
<evidence type="ECO:0000256" key="2">
    <source>
        <dbReference type="ARBA" id="ARBA00022448"/>
    </source>
</evidence>
<sequence>MNRLRGPGTVWMAALAIILVALPAASQQAPRRGGAVTLALYQEPELLNPNLATQTASFEVAILTVEGLLAVNDKGEYYPQLAMEVPTPANGGVSQDGKTITYRLRSGLTWSDGHPLTCDDVKFTWEAIVTPKSGAVTTSGYDQIQAVDCPNAQTAIVRYKDYYAPFLSRFRWILPRHATGDP</sequence>
<evidence type="ECO:0000256" key="3">
    <source>
        <dbReference type="ARBA" id="ARBA00022729"/>
    </source>
</evidence>
<evidence type="ECO:0000313" key="6">
    <source>
        <dbReference type="Proteomes" id="UP000318093"/>
    </source>
</evidence>
<keyword evidence="2" id="KW-0813">Transport</keyword>
<protein>
    <submittedName>
        <fullName evidence="5">Peptide ABC transporter substrate-binding protein</fullName>
    </submittedName>
</protein>
<dbReference type="PANTHER" id="PTHR30290:SF9">
    <property type="entry name" value="OLIGOPEPTIDE-BINDING PROTEIN APPA"/>
    <property type="match status" value="1"/>
</dbReference>
<accession>A0A537JDK4</accession>
<evidence type="ECO:0000313" key="5">
    <source>
        <dbReference type="EMBL" id="TMI81619.1"/>
    </source>
</evidence>
<comment type="similarity">
    <text evidence="1">Belongs to the bacterial solute-binding protein 5 family.</text>
</comment>
<evidence type="ECO:0000256" key="1">
    <source>
        <dbReference type="ARBA" id="ARBA00005695"/>
    </source>
</evidence>
<dbReference type="Pfam" id="PF00496">
    <property type="entry name" value="SBP_bac_5"/>
    <property type="match status" value="1"/>
</dbReference>
<dbReference type="PANTHER" id="PTHR30290">
    <property type="entry name" value="PERIPLASMIC BINDING COMPONENT OF ABC TRANSPORTER"/>
    <property type="match status" value="1"/>
</dbReference>
<organism evidence="5 6">
    <name type="scientific">Candidatus Segetimicrobium genomatis</name>
    <dbReference type="NCBI Taxonomy" id="2569760"/>
    <lineage>
        <taxon>Bacteria</taxon>
        <taxon>Bacillati</taxon>
        <taxon>Candidatus Sysuimicrobiota</taxon>
        <taxon>Candidatus Sysuimicrobiia</taxon>
        <taxon>Candidatus Sysuimicrobiales</taxon>
        <taxon>Candidatus Segetimicrobiaceae</taxon>
        <taxon>Candidatus Segetimicrobium</taxon>
    </lineage>
</organism>
<reference evidence="5 6" key="1">
    <citation type="journal article" date="2019" name="Nat. Microbiol.">
        <title>Mediterranean grassland soil C-N compound turnover is dependent on rainfall and depth, and is mediated by genomically divergent microorganisms.</title>
        <authorList>
            <person name="Diamond S."/>
            <person name="Andeer P.F."/>
            <person name="Li Z."/>
            <person name="Crits-Christoph A."/>
            <person name="Burstein D."/>
            <person name="Anantharaman K."/>
            <person name="Lane K.R."/>
            <person name="Thomas B.C."/>
            <person name="Pan C."/>
            <person name="Northen T.R."/>
            <person name="Banfield J.F."/>
        </authorList>
    </citation>
    <scope>NUCLEOTIDE SEQUENCE [LARGE SCALE GENOMIC DNA]</scope>
    <source>
        <strain evidence="5">NP_6</strain>
    </source>
</reference>
<evidence type="ECO:0000259" key="4">
    <source>
        <dbReference type="Pfam" id="PF00496"/>
    </source>
</evidence>
<name>A0A537JDK4_9BACT</name>
<dbReference type="GO" id="GO:1904680">
    <property type="term" value="F:peptide transmembrane transporter activity"/>
    <property type="evidence" value="ECO:0007669"/>
    <property type="project" value="TreeGrafter"/>
</dbReference>
<dbReference type="AlphaFoldDB" id="A0A537JDK4"/>
<dbReference type="EMBL" id="VBAN01000199">
    <property type="protein sequence ID" value="TMI81619.1"/>
    <property type="molecule type" value="Genomic_DNA"/>
</dbReference>
<keyword evidence="3" id="KW-0732">Signal</keyword>
<dbReference type="InterPro" id="IPR000914">
    <property type="entry name" value="SBP_5_dom"/>
</dbReference>
<proteinExistence type="inferred from homology"/>
<dbReference type="Gene3D" id="3.40.190.10">
    <property type="entry name" value="Periplasmic binding protein-like II"/>
    <property type="match status" value="1"/>
</dbReference>